<evidence type="ECO:0000313" key="2">
    <source>
        <dbReference type="Proteomes" id="UP001229716"/>
    </source>
</evidence>
<name>A0ABT7KWC2_9BACI</name>
<evidence type="ECO:0000313" key="1">
    <source>
        <dbReference type="EMBL" id="MDL2418447.1"/>
    </source>
</evidence>
<comment type="caution">
    <text evidence="1">The sequence shown here is derived from an EMBL/GenBank/DDBJ whole genome shotgun (WGS) entry which is preliminary data.</text>
</comment>
<keyword evidence="2" id="KW-1185">Reference proteome</keyword>
<sequence>MKEPLDYKEDELLNDYYKAIEKAPKNIEELKNYARVEEKRNFIIMQNEAIV</sequence>
<accession>A0ABT7KWC2</accession>
<reference evidence="1 2" key="1">
    <citation type="journal article" date="2023" name="Int. J. Mol. Sci.">
        <title>Pathogenicity and Genomic Characterization of a Novel Genospecies, Bacillus shihchuchen, of the Bacillus cereus Group Isolated from Chinese Softshell Turtle (Pelodiscus sinensis).</title>
        <authorList>
            <person name="Cheng L.W."/>
            <person name="Byadgi O.V."/>
            <person name="Tsai C.E."/>
            <person name="Wang P.C."/>
            <person name="Chen S.C."/>
        </authorList>
    </citation>
    <scope>NUCLEOTIDE SEQUENCE [LARGE SCALE GENOMIC DNA]</scope>
    <source>
        <strain evidence="1 2">QF108-045</strain>
    </source>
</reference>
<dbReference type="EMBL" id="JASWHZ010000001">
    <property type="protein sequence ID" value="MDL2418447.1"/>
    <property type="molecule type" value="Genomic_DNA"/>
</dbReference>
<gene>
    <name evidence="1" type="ORF">P6F46_17960</name>
</gene>
<protein>
    <submittedName>
        <fullName evidence="1">Uncharacterized protein</fullName>
    </submittedName>
</protein>
<dbReference type="Proteomes" id="UP001229716">
    <property type="component" value="Unassembled WGS sequence"/>
</dbReference>
<proteinExistence type="predicted"/>
<organism evidence="1 2">
    <name type="scientific">Bacillus shihchuchen</name>
    <dbReference type="NCBI Taxonomy" id="3036942"/>
    <lineage>
        <taxon>Bacteria</taxon>
        <taxon>Bacillati</taxon>
        <taxon>Bacillota</taxon>
        <taxon>Bacilli</taxon>
        <taxon>Bacillales</taxon>
        <taxon>Bacillaceae</taxon>
        <taxon>Bacillus</taxon>
        <taxon>Bacillus cereus group</taxon>
    </lineage>
</organism>